<dbReference type="EMBL" id="QFFI01000009">
    <property type="protein sequence ID" value="PWG63749.1"/>
    <property type="molecule type" value="Genomic_DNA"/>
</dbReference>
<dbReference type="AlphaFoldDB" id="A0A2U2N435"/>
<evidence type="ECO:0000313" key="5">
    <source>
        <dbReference type="Proteomes" id="UP000245474"/>
    </source>
</evidence>
<evidence type="ECO:0000256" key="2">
    <source>
        <dbReference type="SAM" id="MobiDB-lite"/>
    </source>
</evidence>
<dbReference type="NCBIfam" id="TIGR03317">
    <property type="entry name" value="ygfZ_signature"/>
    <property type="match status" value="1"/>
</dbReference>
<dbReference type="Gene3D" id="3.30.70.1630">
    <property type="match status" value="1"/>
</dbReference>
<dbReference type="OrthoDB" id="9796287at2"/>
<dbReference type="Gene3D" id="3.30.70.1400">
    <property type="entry name" value="Aminomethyltransferase beta-barrel domains"/>
    <property type="match status" value="1"/>
</dbReference>
<dbReference type="PANTHER" id="PTHR22602:SF0">
    <property type="entry name" value="TRANSFERASE CAF17, MITOCHONDRIAL-RELATED"/>
    <property type="match status" value="1"/>
</dbReference>
<dbReference type="GO" id="GO:0016226">
    <property type="term" value="P:iron-sulfur cluster assembly"/>
    <property type="evidence" value="ECO:0007669"/>
    <property type="project" value="TreeGrafter"/>
</dbReference>
<evidence type="ECO:0000313" key="4">
    <source>
        <dbReference type="EMBL" id="PWG63749.1"/>
    </source>
</evidence>
<reference evidence="4 5" key="1">
    <citation type="submission" date="2018-05" db="EMBL/GenBank/DDBJ databases">
        <title>Spiribacter halobius sp. nov., a moderately halophilic bacterium isolated from marine solar saltern.</title>
        <authorList>
            <person name="Zheng W.-S."/>
            <person name="Lu D.-C."/>
            <person name="Du Z.-J."/>
        </authorList>
    </citation>
    <scope>NUCLEOTIDE SEQUENCE [LARGE SCALE GENOMIC DNA]</scope>
    <source>
        <strain evidence="4 5">E85</strain>
    </source>
</reference>
<sequence length="347" mass="36736">MREPWRNLLDPDTQETGFGFTGSAELERAAADGGLAAPLPRLGLLHVAGDDAATFLHSQLTQSIADLDEHTSRLAGWCSAKGRLLALFRVLHTDTGLLLLGDRDVIEASLPRLRMFVLRARVALTDLSAEEGVLGLAGPAAESLLAEAAGSPPATPGGVTRAGDLHVIRLPGEPPVRYLVSAPAGQLGALWERFSQGLTPADEGFWELLDIRAGLPDVRPETRERFVPQMLNLEPLGGISYSKGCYPGQEVVARMHYLGRLKRRMVRLESSGEPPAPGTGLRTAAGRDAGEVVSAAARPTGGCELLAVVRIEAEREELLVDGLPATPLPLPYPLPAGDGSAPEGGRD</sequence>
<dbReference type="InterPro" id="IPR017703">
    <property type="entry name" value="YgfZ/GCV_T_CS"/>
</dbReference>
<feature type="region of interest" description="Disordered" evidence="2">
    <location>
        <begin position="324"/>
        <end position="347"/>
    </location>
</feature>
<name>A0A2U2N435_9GAMM</name>
<feature type="domain" description="CAF17 C-terminal" evidence="3">
    <location>
        <begin position="262"/>
        <end position="327"/>
    </location>
</feature>
<dbReference type="InterPro" id="IPR045179">
    <property type="entry name" value="YgfZ/GcvT"/>
</dbReference>
<gene>
    <name evidence="4" type="ORF">DEM34_07685</name>
</gene>
<evidence type="ECO:0000259" key="3">
    <source>
        <dbReference type="Pfam" id="PF25455"/>
    </source>
</evidence>
<keyword evidence="5" id="KW-1185">Reference proteome</keyword>
<proteinExistence type="predicted"/>
<dbReference type="PANTHER" id="PTHR22602">
    <property type="entry name" value="TRANSFERASE CAF17, MITOCHONDRIAL-RELATED"/>
    <property type="match status" value="1"/>
</dbReference>
<dbReference type="InterPro" id="IPR057460">
    <property type="entry name" value="CAF17_C"/>
</dbReference>
<dbReference type="Gene3D" id="2.40.30.160">
    <property type="match status" value="1"/>
</dbReference>
<comment type="caution">
    <text evidence="4">The sequence shown here is derived from an EMBL/GenBank/DDBJ whole genome shotgun (WGS) entry which is preliminary data.</text>
</comment>
<organism evidence="4 5">
    <name type="scientific">Sediminicurvatus halobius</name>
    <dbReference type="NCBI Taxonomy" id="2182432"/>
    <lineage>
        <taxon>Bacteria</taxon>
        <taxon>Pseudomonadati</taxon>
        <taxon>Pseudomonadota</taxon>
        <taxon>Gammaproteobacteria</taxon>
        <taxon>Chromatiales</taxon>
        <taxon>Ectothiorhodospiraceae</taxon>
        <taxon>Sediminicurvatus</taxon>
    </lineage>
</organism>
<protein>
    <submittedName>
        <fullName evidence="4">Folate-binding protein</fullName>
    </submittedName>
</protein>
<dbReference type="SUPFAM" id="SSF103025">
    <property type="entry name" value="Folate-binding domain"/>
    <property type="match status" value="1"/>
</dbReference>
<keyword evidence="1" id="KW-0809">Transit peptide</keyword>
<dbReference type="Proteomes" id="UP000245474">
    <property type="component" value="Unassembled WGS sequence"/>
</dbReference>
<dbReference type="RefSeq" id="WP_109677901.1">
    <property type="nucleotide sequence ID" value="NZ_CP086615.1"/>
</dbReference>
<accession>A0A2U2N435</accession>
<dbReference type="Pfam" id="PF25455">
    <property type="entry name" value="Beta-barrel_CAF17_C"/>
    <property type="match status" value="1"/>
</dbReference>
<evidence type="ECO:0000256" key="1">
    <source>
        <dbReference type="ARBA" id="ARBA00022946"/>
    </source>
</evidence>